<dbReference type="GO" id="GO:0003676">
    <property type="term" value="F:nucleic acid binding"/>
    <property type="evidence" value="ECO:0007669"/>
    <property type="project" value="InterPro"/>
</dbReference>
<dbReference type="GO" id="GO:0008408">
    <property type="term" value="F:3'-5' exonuclease activity"/>
    <property type="evidence" value="ECO:0007669"/>
    <property type="project" value="TreeGrafter"/>
</dbReference>
<dbReference type="PANTHER" id="PTHR30231:SF4">
    <property type="entry name" value="PROTEIN NEN2"/>
    <property type="match status" value="1"/>
</dbReference>
<keyword evidence="3" id="KW-0269">Exonuclease</keyword>
<keyword evidence="6" id="KW-1185">Reference proteome</keyword>
<name>A0A9D4VA90_ADICA</name>
<keyword evidence="2" id="KW-0378">Hydrolase</keyword>
<dbReference type="InterPro" id="IPR036397">
    <property type="entry name" value="RNaseH_sf"/>
</dbReference>
<sequence>MVATQGHSRWDQCYLQLSDADDRRAGKEVILEGDDEESDFASMRRDMRLEEGERKRRKLQIAFFDLETTVASGAGDKPKLLEFGAVVLAAQGLRELQAYSTLVRQPGVFSMGPKFNLSQHRIVDLPSFDDIADQVFDMLHGRIWAGHNIIKFDMVCIRDAFATARRRPPQPAGVIDTLPLLRETFGPRAGDLKMASLAKYCGLGKQKHRSLADVRMNVEVLKHCATILFLESRFPSVLMLQKQLYTRSASRSIEGGILPIPPTTNKWTARWTQVMQRPKFRAGIEMKRTSFPRAFAPSTSGSPPLVMKRQAQVYFPPRLGPT</sequence>
<proteinExistence type="predicted"/>
<evidence type="ECO:0000256" key="1">
    <source>
        <dbReference type="ARBA" id="ARBA00022722"/>
    </source>
</evidence>
<dbReference type="EMBL" id="JABFUD020000003">
    <property type="protein sequence ID" value="KAI5081792.1"/>
    <property type="molecule type" value="Genomic_DNA"/>
</dbReference>
<feature type="domain" description="Exonuclease" evidence="4">
    <location>
        <begin position="60"/>
        <end position="230"/>
    </location>
</feature>
<evidence type="ECO:0000256" key="3">
    <source>
        <dbReference type="ARBA" id="ARBA00022839"/>
    </source>
</evidence>
<evidence type="ECO:0000256" key="2">
    <source>
        <dbReference type="ARBA" id="ARBA00022801"/>
    </source>
</evidence>
<dbReference type="Proteomes" id="UP000886520">
    <property type="component" value="Chromosome 2"/>
</dbReference>
<accession>A0A9D4VA90</accession>
<dbReference type="PANTHER" id="PTHR30231">
    <property type="entry name" value="DNA POLYMERASE III SUBUNIT EPSILON"/>
    <property type="match status" value="1"/>
</dbReference>
<dbReference type="InterPro" id="IPR012337">
    <property type="entry name" value="RNaseH-like_sf"/>
</dbReference>
<dbReference type="Gene3D" id="3.30.420.10">
    <property type="entry name" value="Ribonuclease H-like superfamily/Ribonuclease H"/>
    <property type="match status" value="1"/>
</dbReference>
<dbReference type="Pfam" id="PF00929">
    <property type="entry name" value="RNase_T"/>
    <property type="match status" value="1"/>
</dbReference>
<dbReference type="OrthoDB" id="2018529at2759"/>
<protein>
    <recommendedName>
        <fullName evidence="4">Exonuclease domain-containing protein</fullName>
    </recommendedName>
</protein>
<dbReference type="SUPFAM" id="SSF53098">
    <property type="entry name" value="Ribonuclease H-like"/>
    <property type="match status" value="1"/>
</dbReference>
<comment type="caution">
    <text evidence="5">The sequence shown here is derived from an EMBL/GenBank/DDBJ whole genome shotgun (WGS) entry which is preliminary data.</text>
</comment>
<dbReference type="SMART" id="SM00479">
    <property type="entry name" value="EXOIII"/>
    <property type="match status" value="1"/>
</dbReference>
<dbReference type="CDD" id="cd06127">
    <property type="entry name" value="DEDDh"/>
    <property type="match status" value="1"/>
</dbReference>
<dbReference type="InterPro" id="IPR013520">
    <property type="entry name" value="Ribonucl_H"/>
</dbReference>
<evidence type="ECO:0000313" key="5">
    <source>
        <dbReference type="EMBL" id="KAI5081792.1"/>
    </source>
</evidence>
<keyword evidence="1" id="KW-0540">Nuclease</keyword>
<gene>
    <name evidence="5" type="ORF">GOP47_0001535</name>
</gene>
<evidence type="ECO:0000259" key="4">
    <source>
        <dbReference type="SMART" id="SM00479"/>
    </source>
</evidence>
<organism evidence="5 6">
    <name type="scientific">Adiantum capillus-veneris</name>
    <name type="common">Maidenhair fern</name>
    <dbReference type="NCBI Taxonomy" id="13818"/>
    <lineage>
        <taxon>Eukaryota</taxon>
        <taxon>Viridiplantae</taxon>
        <taxon>Streptophyta</taxon>
        <taxon>Embryophyta</taxon>
        <taxon>Tracheophyta</taxon>
        <taxon>Polypodiopsida</taxon>
        <taxon>Polypodiidae</taxon>
        <taxon>Polypodiales</taxon>
        <taxon>Pteridineae</taxon>
        <taxon>Pteridaceae</taxon>
        <taxon>Vittarioideae</taxon>
        <taxon>Adiantum</taxon>
    </lineage>
</organism>
<dbReference type="AlphaFoldDB" id="A0A9D4VA90"/>
<reference evidence="5" key="1">
    <citation type="submission" date="2021-01" db="EMBL/GenBank/DDBJ databases">
        <title>Adiantum capillus-veneris genome.</title>
        <authorList>
            <person name="Fang Y."/>
            <person name="Liao Q."/>
        </authorList>
    </citation>
    <scope>NUCLEOTIDE SEQUENCE</scope>
    <source>
        <strain evidence="5">H3</strain>
        <tissue evidence="5">Leaf</tissue>
    </source>
</reference>
<evidence type="ECO:0000313" key="6">
    <source>
        <dbReference type="Proteomes" id="UP000886520"/>
    </source>
</evidence>